<dbReference type="SUPFAM" id="SSF51679">
    <property type="entry name" value="Bacterial luciferase-like"/>
    <property type="match status" value="1"/>
</dbReference>
<comment type="similarity">
    <text evidence="1">To bacterial alkanal monooxygenase alpha and beta chains.</text>
</comment>
<evidence type="ECO:0000256" key="1">
    <source>
        <dbReference type="ARBA" id="ARBA00007789"/>
    </source>
</evidence>
<organism evidence="4">
    <name type="scientific">uncultured Pseudonocardia sp</name>
    <dbReference type="NCBI Taxonomy" id="211455"/>
    <lineage>
        <taxon>Bacteria</taxon>
        <taxon>Bacillati</taxon>
        <taxon>Actinomycetota</taxon>
        <taxon>Actinomycetes</taxon>
        <taxon>Pseudonocardiales</taxon>
        <taxon>Pseudonocardiaceae</taxon>
        <taxon>Pseudonocardia</taxon>
        <taxon>environmental samples</taxon>
    </lineage>
</organism>
<dbReference type="EMBL" id="CADCUS010000385">
    <property type="protein sequence ID" value="CAA9420544.1"/>
    <property type="molecule type" value="Genomic_DNA"/>
</dbReference>
<gene>
    <name evidence="4" type="ORF">AVDCRST_MAG66-2621</name>
</gene>
<evidence type="ECO:0000256" key="2">
    <source>
        <dbReference type="SAM" id="MobiDB-lite"/>
    </source>
</evidence>
<evidence type="ECO:0000313" key="4">
    <source>
        <dbReference type="EMBL" id="CAA9420544.1"/>
    </source>
</evidence>
<evidence type="ECO:0000259" key="3">
    <source>
        <dbReference type="Pfam" id="PF00296"/>
    </source>
</evidence>
<dbReference type="InterPro" id="IPR019949">
    <property type="entry name" value="CmoO-like"/>
</dbReference>
<dbReference type="Pfam" id="PF00296">
    <property type="entry name" value="Bac_luciferase"/>
    <property type="match status" value="1"/>
</dbReference>
<feature type="non-terminal residue" evidence="4">
    <location>
        <position position="1"/>
    </location>
</feature>
<proteinExistence type="predicted"/>
<dbReference type="NCBIfam" id="TIGR03558">
    <property type="entry name" value="oxido_grp_1"/>
    <property type="match status" value="1"/>
</dbReference>
<protein>
    <recommendedName>
        <fullName evidence="3">Luciferase-like domain-containing protein</fullName>
    </recommendedName>
</protein>
<dbReference type="PANTHER" id="PTHR30137:SF6">
    <property type="entry name" value="LUCIFERASE-LIKE MONOOXYGENASE"/>
    <property type="match status" value="1"/>
</dbReference>
<sequence length="290" mass="29401">SNHAPLVVAEQFTLLEALHRGRVDLGLGRAPGADPLTAAALHRSVAGLGEEEFPQQVDQVLALLGLPRSAEPALRSSAPVLAATPVAATAPEVWLLGSSGYSAQLAGLLRLPFCFAGHNGAPREVAAAVLALYREAFAAAPASQEGGNAAGPRALVTASVVAAPTAHDAERLARPGRLQRWAERTGGPITPFASPEDAARVDLGVANELAMAAMPFGVVGAPQQVAAELQDLAAVTGADELVLCSFVHGGAARVQTLELLAAAWGLGAPPRTSHRAPLATAGAPTPVGSR</sequence>
<dbReference type="GO" id="GO:0016705">
    <property type="term" value="F:oxidoreductase activity, acting on paired donors, with incorporation or reduction of molecular oxygen"/>
    <property type="evidence" value="ECO:0007669"/>
    <property type="project" value="InterPro"/>
</dbReference>
<feature type="domain" description="Luciferase-like" evidence="3">
    <location>
        <begin position="2"/>
        <end position="237"/>
    </location>
</feature>
<dbReference type="InterPro" id="IPR036661">
    <property type="entry name" value="Luciferase-like_sf"/>
</dbReference>
<dbReference type="Gene3D" id="3.20.20.30">
    <property type="entry name" value="Luciferase-like domain"/>
    <property type="match status" value="1"/>
</dbReference>
<dbReference type="AlphaFoldDB" id="A0A6J4PQ69"/>
<dbReference type="InterPro" id="IPR050766">
    <property type="entry name" value="Bact_Lucif_Oxidored"/>
</dbReference>
<feature type="region of interest" description="Disordered" evidence="2">
    <location>
        <begin position="269"/>
        <end position="290"/>
    </location>
</feature>
<reference evidence="4" key="1">
    <citation type="submission" date="2020-02" db="EMBL/GenBank/DDBJ databases">
        <authorList>
            <person name="Meier V. D."/>
        </authorList>
    </citation>
    <scope>NUCLEOTIDE SEQUENCE</scope>
    <source>
        <strain evidence="4">AVDCRST_MAG66</strain>
    </source>
</reference>
<dbReference type="GO" id="GO:0005829">
    <property type="term" value="C:cytosol"/>
    <property type="evidence" value="ECO:0007669"/>
    <property type="project" value="TreeGrafter"/>
</dbReference>
<accession>A0A6J4PQ69</accession>
<dbReference type="InterPro" id="IPR011251">
    <property type="entry name" value="Luciferase-like_dom"/>
</dbReference>
<dbReference type="PANTHER" id="PTHR30137">
    <property type="entry name" value="LUCIFERASE-LIKE MONOOXYGENASE"/>
    <property type="match status" value="1"/>
</dbReference>
<name>A0A6J4PQ69_9PSEU</name>